<protein>
    <submittedName>
        <fullName evidence="2">Uncharacterized protein</fullName>
    </submittedName>
</protein>
<dbReference type="PANTHER" id="PTHR36078">
    <property type="entry name" value="BNACNNG21220D PROTEIN"/>
    <property type="match status" value="1"/>
</dbReference>
<dbReference type="EMBL" id="OU466858">
    <property type="protein sequence ID" value="CAH2044109.1"/>
    <property type="molecule type" value="Genomic_DNA"/>
</dbReference>
<evidence type="ECO:0000313" key="2">
    <source>
        <dbReference type="EMBL" id="CAH2044109.1"/>
    </source>
</evidence>
<feature type="region of interest" description="Disordered" evidence="1">
    <location>
        <begin position="132"/>
        <end position="180"/>
    </location>
</feature>
<evidence type="ECO:0000256" key="1">
    <source>
        <dbReference type="SAM" id="MobiDB-lite"/>
    </source>
</evidence>
<dbReference type="PANTHER" id="PTHR36078:SF2">
    <property type="entry name" value="OS09G0473966 PROTEIN"/>
    <property type="match status" value="1"/>
</dbReference>
<dbReference type="Proteomes" id="UP000836841">
    <property type="component" value="Chromosome 2"/>
</dbReference>
<sequence length="180" mass="19827">MTSERAMSPAIPPPQSQHSEHQSLPQKPVIPAPISAAPPSSPRTTTEVVANSNGVVSDQVIDEIEEPSYFKYLDSKECADKYRRYESDFKQMLLSTYFSGKDPNGANIFEERTTIDGETIMSSRWPCTRYYADPDISFPDPVQGPDEEEEEEESADSATAEIAPGEISNGGIVSEKKNSC</sequence>
<reference evidence="2 3" key="1">
    <citation type="submission" date="2022-03" db="EMBL/GenBank/DDBJ databases">
        <authorList>
            <person name="Nunn A."/>
            <person name="Chopra R."/>
            <person name="Nunn A."/>
            <person name="Contreras Garrido A."/>
        </authorList>
    </citation>
    <scope>NUCLEOTIDE SEQUENCE [LARGE SCALE GENOMIC DNA]</scope>
</reference>
<keyword evidence="3" id="KW-1185">Reference proteome</keyword>
<evidence type="ECO:0000313" key="3">
    <source>
        <dbReference type="Proteomes" id="UP000836841"/>
    </source>
</evidence>
<name>A0AAU9RJN7_THLAR</name>
<proteinExistence type="predicted"/>
<organism evidence="2 3">
    <name type="scientific">Thlaspi arvense</name>
    <name type="common">Field penny-cress</name>
    <dbReference type="NCBI Taxonomy" id="13288"/>
    <lineage>
        <taxon>Eukaryota</taxon>
        <taxon>Viridiplantae</taxon>
        <taxon>Streptophyta</taxon>
        <taxon>Embryophyta</taxon>
        <taxon>Tracheophyta</taxon>
        <taxon>Spermatophyta</taxon>
        <taxon>Magnoliopsida</taxon>
        <taxon>eudicotyledons</taxon>
        <taxon>Gunneridae</taxon>
        <taxon>Pentapetalae</taxon>
        <taxon>rosids</taxon>
        <taxon>malvids</taxon>
        <taxon>Brassicales</taxon>
        <taxon>Brassicaceae</taxon>
        <taxon>Thlaspideae</taxon>
        <taxon>Thlaspi</taxon>
    </lineage>
</organism>
<feature type="compositionally biased region" description="Acidic residues" evidence="1">
    <location>
        <begin position="145"/>
        <end position="155"/>
    </location>
</feature>
<dbReference type="AlphaFoldDB" id="A0AAU9RJN7"/>
<feature type="region of interest" description="Disordered" evidence="1">
    <location>
        <begin position="1"/>
        <end position="51"/>
    </location>
</feature>
<accession>A0AAU9RJN7</accession>
<gene>
    <name evidence="2" type="ORF">TAV2_LOCUS6846</name>
</gene>